<dbReference type="Pfam" id="PF25597">
    <property type="entry name" value="SH3_retrovirus"/>
    <property type="match status" value="1"/>
</dbReference>
<feature type="signal peptide" evidence="1">
    <location>
        <begin position="1"/>
        <end position="18"/>
    </location>
</feature>
<feature type="domain" description="Reverse transcriptase Ty1/copia-type" evidence="2">
    <location>
        <begin position="255"/>
        <end position="328"/>
    </location>
</feature>
<dbReference type="STRING" id="3827.A0A1S3E567"/>
<feature type="domain" description="Reverse transcriptase Ty1/copia-type" evidence="2">
    <location>
        <begin position="358"/>
        <end position="436"/>
    </location>
</feature>
<dbReference type="SUPFAM" id="SSF56672">
    <property type="entry name" value="DNA/RNA polymerases"/>
    <property type="match status" value="1"/>
</dbReference>
<evidence type="ECO:0000313" key="5">
    <source>
        <dbReference type="RefSeq" id="XP_012570563.1"/>
    </source>
</evidence>
<keyword evidence="4" id="KW-1185">Reference proteome</keyword>
<accession>A0A1S3E567</accession>
<dbReference type="RefSeq" id="XP_012570563.1">
    <property type="nucleotide sequence ID" value="XM_012715109.1"/>
</dbReference>
<dbReference type="InterPro" id="IPR013103">
    <property type="entry name" value="RVT_2"/>
</dbReference>
<protein>
    <submittedName>
        <fullName evidence="5">Uncharacterized protein LOC105851982</fullName>
    </submittedName>
</protein>
<evidence type="ECO:0000313" key="4">
    <source>
        <dbReference type="Proteomes" id="UP000087171"/>
    </source>
</evidence>
<reference evidence="4" key="1">
    <citation type="journal article" date="2013" name="Nat. Biotechnol.">
        <title>Draft genome sequence of chickpea (Cicer arietinum) provides a resource for trait improvement.</title>
        <authorList>
            <person name="Varshney R.K."/>
            <person name="Song C."/>
            <person name="Saxena R.K."/>
            <person name="Azam S."/>
            <person name="Yu S."/>
            <person name="Sharpe A.G."/>
            <person name="Cannon S."/>
            <person name="Baek J."/>
            <person name="Rosen B.D."/>
            <person name="Tar'an B."/>
            <person name="Millan T."/>
            <person name="Zhang X."/>
            <person name="Ramsay L.D."/>
            <person name="Iwata A."/>
            <person name="Wang Y."/>
            <person name="Nelson W."/>
            <person name="Farmer A.D."/>
            <person name="Gaur P.M."/>
            <person name="Soderlund C."/>
            <person name="Penmetsa R.V."/>
            <person name="Xu C."/>
            <person name="Bharti A.K."/>
            <person name="He W."/>
            <person name="Winter P."/>
            <person name="Zhao S."/>
            <person name="Hane J.K."/>
            <person name="Carrasquilla-Garcia N."/>
            <person name="Condie J.A."/>
            <person name="Upadhyaya H.D."/>
            <person name="Luo M.C."/>
            <person name="Thudi M."/>
            <person name="Gowda C.L."/>
            <person name="Singh N.P."/>
            <person name="Lichtenzveig J."/>
            <person name="Gali K.K."/>
            <person name="Rubio J."/>
            <person name="Nadarajan N."/>
            <person name="Dolezel J."/>
            <person name="Bansal K.C."/>
            <person name="Xu X."/>
            <person name="Edwards D."/>
            <person name="Zhang G."/>
            <person name="Kahl G."/>
            <person name="Gil J."/>
            <person name="Singh K.B."/>
            <person name="Datta S.K."/>
            <person name="Jackson S.A."/>
            <person name="Wang J."/>
            <person name="Cook D.R."/>
        </authorList>
    </citation>
    <scope>NUCLEOTIDE SEQUENCE [LARGE SCALE GENOMIC DNA]</scope>
    <source>
        <strain evidence="4">cv. CDC Frontier</strain>
    </source>
</reference>
<organism evidence="4 5">
    <name type="scientific">Cicer arietinum</name>
    <name type="common">Chickpea</name>
    <name type="synonym">Garbanzo</name>
    <dbReference type="NCBI Taxonomy" id="3827"/>
    <lineage>
        <taxon>Eukaryota</taxon>
        <taxon>Viridiplantae</taxon>
        <taxon>Streptophyta</taxon>
        <taxon>Embryophyta</taxon>
        <taxon>Tracheophyta</taxon>
        <taxon>Spermatophyta</taxon>
        <taxon>Magnoliopsida</taxon>
        <taxon>eudicotyledons</taxon>
        <taxon>Gunneridae</taxon>
        <taxon>Pentapetalae</taxon>
        <taxon>rosids</taxon>
        <taxon>fabids</taxon>
        <taxon>Fabales</taxon>
        <taxon>Fabaceae</taxon>
        <taxon>Papilionoideae</taxon>
        <taxon>50 kb inversion clade</taxon>
        <taxon>NPAAA clade</taxon>
        <taxon>Hologalegina</taxon>
        <taxon>IRL clade</taxon>
        <taxon>Cicereae</taxon>
        <taxon>Cicer</taxon>
    </lineage>
</organism>
<dbReference type="InterPro" id="IPR057670">
    <property type="entry name" value="SH3_retrovirus"/>
</dbReference>
<dbReference type="OrthoDB" id="1747567at2759"/>
<name>A0A1S3E567_CICAR</name>
<reference evidence="5" key="2">
    <citation type="submission" date="2025-08" db="UniProtKB">
        <authorList>
            <consortium name="RefSeq"/>
        </authorList>
    </citation>
    <scope>IDENTIFICATION</scope>
    <source>
        <tissue evidence="5">Etiolated seedlings</tissue>
    </source>
</reference>
<sequence length="498" mass="57588">MAWSIFHSSLISIAWTYAFKDIEQLQALLHKMALFKGRTEQSRKGCHPSAIGFKTPIEMCNGKPADYSNLKVFGSLAFAHTKQDKLDPRAIKCVFIGYPKEIKGYKLWRIDQGVPKNEEHCRNAERSPFNSASDNNDESFQIEVESSKDQKINHEDITDTSLDDNVATKPDLANYNLVMDRERRVIKPSIRYGETNLICYALSVTEDLQRYEPSNYREAINSEDKEAWMTSMNEEMQSLEKNQTWILVDIPKSQRLDVKTAFLHGDREETIYMQQPEGFAKGGTKVCLLKKSLYGLKQSPRQWYRKFDDFMIRTGFQICSFDSSVYILKEESQERSPSQEHSPVLQESQECFPTYLLLYVDDILLARSSKDQIKMLKVDLSNEFEMKELEETKRILGMDIKRNKMKGKLFLSQAGYLKKVVTKYRMHEARHVTTPLGQNFKLSMQDSPKTDEERQRMSTIPYSSGVGSIMYGMICSRPDLAYVVNVVSRFMTDPRALH</sequence>
<gene>
    <name evidence="5" type="primary">LOC105851982</name>
</gene>
<dbReference type="Pfam" id="PF07727">
    <property type="entry name" value="RVT_2"/>
    <property type="match status" value="2"/>
</dbReference>
<proteinExistence type="predicted"/>
<evidence type="ECO:0000256" key="1">
    <source>
        <dbReference type="SAM" id="SignalP"/>
    </source>
</evidence>
<evidence type="ECO:0000259" key="3">
    <source>
        <dbReference type="Pfam" id="PF25597"/>
    </source>
</evidence>
<dbReference type="InterPro" id="IPR043502">
    <property type="entry name" value="DNA/RNA_pol_sf"/>
</dbReference>
<evidence type="ECO:0000259" key="2">
    <source>
        <dbReference type="Pfam" id="PF07727"/>
    </source>
</evidence>
<feature type="chain" id="PRO_5010288062" evidence="1">
    <location>
        <begin position="19"/>
        <end position="498"/>
    </location>
</feature>
<feature type="domain" description="Retroviral polymerase SH3-like" evidence="3">
    <location>
        <begin position="75"/>
        <end position="130"/>
    </location>
</feature>
<dbReference type="Proteomes" id="UP000087171">
    <property type="component" value="Chromosome Ca4"/>
</dbReference>
<dbReference type="AlphaFoldDB" id="A0A1S3E567"/>
<keyword evidence="1" id="KW-0732">Signal</keyword>